<feature type="domain" description="BAH" evidence="2">
    <location>
        <begin position="801"/>
        <end position="952"/>
    </location>
</feature>
<dbReference type="InterPro" id="IPR001025">
    <property type="entry name" value="BAH_dom"/>
</dbReference>
<dbReference type="GO" id="GO:0045892">
    <property type="term" value="P:negative regulation of DNA-templated transcription"/>
    <property type="evidence" value="ECO:0007669"/>
    <property type="project" value="TreeGrafter"/>
</dbReference>
<feature type="compositionally biased region" description="Low complexity" evidence="1">
    <location>
        <begin position="628"/>
        <end position="646"/>
    </location>
</feature>
<feature type="region of interest" description="Disordered" evidence="1">
    <location>
        <begin position="1"/>
        <end position="146"/>
    </location>
</feature>
<feature type="region of interest" description="Disordered" evidence="1">
    <location>
        <begin position="728"/>
        <end position="761"/>
    </location>
</feature>
<feature type="compositionally biased region" description="Basic and acidic residues" evidence="1">
    <location>
        <begin position="129"/>
        <end position="141"/>
    </location>
</feature>
<feature type="region of interest" description="Disordered" evidence="1">
    <location>
        <begin position="316"/>
        <end position="358"/>
    </location>
</feature>
<dbReference type="InterPro" id="IPR053032">
    <property type="entry name" value="BAH_domain-containing"/>
</dbReference>
<evidence type="ECO:0000256" key="1">
    <source>
        <dbReference type="SAM" id="MobiDB-lite"/>
    </source>
</evidence>
<evidence type="ECO:0000313" key="3">
    <source>
        <dbReference type="Proteomes" id="UP000694867"/>
    </source>
</evidence>
<dbReference type="PROSITE" id="PS51038">
    <property type="entry name" value="BAH"/>
    <property type="match status" value="1"/>
</dbReference>
<dbReference type="InterPro" id="IPR043151">
    <property type="entry name" value="BAH_sf"/>
</dbReference>
<dbReference type="AlphaFoldDB" id="A0AAJ7L700"/>
<feature type="compositionally biased region" description="Basic and acidic residues" evidence="1">
    <location>
        <begin position="410"/>
        <end position="419"/>
    </location>
</feature>
<feature type="compositionally biased region" description="Basic and acidic residues" evidence="1">
    <location>
        <begin position="728"/>
        <end position="738"/>
    </location>
</feature>
<evidence type="ECO:0000313" key="4">
    <source>
        <dbReference type="RefSeq" id="XP_018495966.2"/>
    </source>
</evidence>
<feature type="compositionally biased region" description="Basic and acidic residues" evidence="1">
    <location>
        <begin position="51"/>
        <end position="68"/>
    </location>
</feature>
<dbReference type="KEGG" id="goe:100898140"/>
<feature type="compositionally biased region" description="Gly residues" evidence="1">
    <location>
        <begin position="11"/>
        <end position="20"/>
    </location>
</feature>
<dbReference type="Pfam" id="PF01426">
    <property type="entry name" value="BAH"/>
    <property type="match status" value="1"/>
</dbReference>
<proteinExistence type="predicted"/>
<organism evidence="3 4">
    <name type="scientific">Galendromus occidentalis</name>
    <name type="common">western predatory mite</name>
    <dbReference type="NCBI Taxonomy" id="34638"/>
    <lineage>
        <taxon>Eukaryota</taxon>
        <taxon>Metazoa</taxon>
        <taxon>Ecdysozoa</taxon>
        <taxon>Arthropoda</taxon>
        <taxon>Chelicerata</taxon>
        <taxon>Arachnida</taxon>
        <taxon>Acari</taxon>
        <taxon>Parasitiformes</taxon>
        <taxon>Mesostigmata</taxon>
        <taxon>Gamasina</taxon>
        <taxon>Phytoseioidea</taxon>
        <taxon>Phytoseiidae</taxon>
        <taxon>Typhlodrominae</taxon>
        <taxon>Galendromus</taxon>
    </lineage>
</organism>
<evidence type="ECO:0000259" key="2">
    <source>
        <dbReference type="PROSITE" id="PS51038"/>
    </source>
</evidence>
<feature type="compositionally biased region" description="Low complexity" evidence="1">
    <location>
        <begin position="333"/>
        <end position="358"/>
    </location>
</feature>
<dbReference type="GO" id="GO:0031507">
    <property type="term" value="P:heterochromatin formation"/>
    <property type="evidence" value="ECO:0007669"/>
    <property type="project" value="TreeGrafter"/>
</dbReference>
<accession>A0AAJ7L700</accession>
<feature type="region of interest" description="Disordered" evidence="1">
    <location>
        <begin position="604"/>
        <end position="646"/>
    </location>
</feature>
<gene>
    <name evidence="4" type="primary">LOC100898140</name>
</gene>
<keyword evidence="3" id="KW-1185">Reference proteome</keyword>
<sequence>MKPQEKDEGFSGLGGAGGPSGVAQNIKGPPKKKKDSKAASLAPLRKTPMSKKKETASAVRELKELKLKELKKKKDGASFSPSPQQSKSSKDKQKKFAGSALGGAPSEKKTRKSVGSDVKKKKPVTNGTAKDDKKRRDDPAKDGNVVGSAVAANGWGFGTEVLTCLPRRVASLNAMAKVHIMYENETNRSTQHATSSSSNTNNSVAATSNATSNSCPTLLNMVSNGIVNGETSHLGSSTAEVSNEVVAPPASTGSSQPTTEVDTDSDVTIEAVSTTNNGHSSPRVDRKMMTVAIPGRCRRMASLNAQAILAASLCHDEKRPKKKEPPVVPPTTPATAGSEPSTSGTSPSSAGVSAGSVIKIEDIEEEEKNSTVEEEEIVQIVQTTKIRRRKMRTSKTSSSPPKALRPKLPKKGELEEIANKETNNTVETKVSQLASTSVTEAQVTRTFSYSTTSTVSSSMLGVGQPGTSGGNNLTLLTRPPLVLNPPQQVPLQNQAATFSLASSTAVNAQNPQGVRAQLQSNTVYLNANMNVNPGGYLVAAPHIAVQQSVQPTASFGLTPTYYQVPLIHKPIAFHPNGPFVGVQGSANAVPVLTPRVPARNLVVHLPESRQENGTGDTYPNRPGPSGVQAQTQQQQQQPPQLQRNTPPVEVVVPMVVKNQSRSNGVAGGAAAGRITVVTIQDSSGSSSKASGDSMACSQTAVGAAAAVGKRGKMQVPPASGLGSAVAKLERNSDKEKKSGVLTGIKVDTPIKNSPGKRKQPHGWSWLGEPFLKKVCTSNEQQYGYGAQVRWCYNGIQHQEGDIIRPRDCVLLKSGPRVIDLPFVAKVGSLWQTPEGEMMISLLWYYRPEHTEQGRRSNHMEDEIFASKHCDYNSVACIEDKCYVLSFAEYCRYRSKVKQLEEGVKSRVARIVPPLNPNPRQSYLPDPGRVTADLVFFCRKVYDYRQKRILKNPTVQVVNTRDS</sequence>
<dbReference type="PANTHER" id="PTHR46576:SF1">
    <property type="entry name" value="BROMO ADJACENT HOMOLOGY DOMAIN-CONTAINING 1 PROTEIN"/>
    <property type="match status" value="1"/>
</dbReference>
<feature type="region of interest" description="Disordered" evidence="1">
    <location>
        <begin position="187"/>
        <end position="211"/>
    </location>
</feature>
<dbReference type="PANTHER" id="PTHR46576">
    <property type="entry name" value="BROMO ADJACENT HOMOLOGY DOMAIN-CONTAINING 1 PROTEIN"/>
    <property type="match status" value="1"/>
</dbReference>
<protein>
    <submittedName>
        <fullName evidence="4">Uncharacterized protein LOC100898140</fullName>
    </submittedName>
</protein>
<dbReference type="SMART" id="SM00439">
    <property type="entry name" value="BAH"/>
    <property type="match status" value="1"/>
</dbReference>
<dbReference type="Gene3D" id="2.30.30.490">
    <property type="match status" value="1"/>
</dbReference>
<dbReference type="GeneID" id="100898140"/>
<dbReference type="GO" id="GO:0005677">
    <property type="term" value="C:chromatin silencing complex"/>
    <property type="evidence" value="ECO:0007669"/>
    <property type="project" value="TreeGrafter"/>
</dbReference>
<feature type="compositionally biased region" description="Basic and acidic residues" evidence="1">
    <location>
        <begin position="316"/>
        <end position="325"/>
    </location>
</feature>
<feature type="compositionally biased region" description="Low complexity" evidence="1">
    <location>
        <begin position="193"/>
        <end position="211"/>
    </location>
</feature>
<reference evidence="4" key="1">
    <citation type="submission" date="2025-08" db="UniProtKB">
        <authorList>
            <consortium name="RefSeq"/>
        </authorList>
    </citation>
    <scope>IDENTIFICATION</scope>
</reference>
<dbReference type="GO" id="GO:0003682">
    <property type="term" value="F:chromatin binding"/>
    <property type="evidence" value="ECO:0007669"/>
    <property type="project" value="InterPro"/>
</dbReference>
<feature type="compositionally biased region" description="Low complexity" evidence="1">
    <location>
        <begin position="78"/>
        <end position="87"/>
    </location>
</feature>
<dbReference type="GO" id="GO:0000976">
    <property type="term" value="F:transcription cis-regulatory region binding"/>
    <property type="evidence" value="ECO:0007669"/>
    <property type="project" value="TreeGrafter"/>
</dbReference>
<feature type="region of interest" description="Disordered" evidence="1">
    <location>
        <begin position="383"/>
        <end position="423"/>
    </location>
</feature>
<dbReference type="RefSeq" id="XP_018495966.2">
    <property type="nucleotide sequence ID" value="XM_018640450.2"/>
</dbReference>
<dbReference type="Proteomes" id="UP000694867">
    <property type="component" value="Unplaced"/>
</dbReference>
<name>A0AAJ7L700_9ACAR</name>